<evidence type="ECO:0008006" key="4">
    <source>
        <dbReference type="Google" id="ProtNLM"/>
    </source>
</evidence>
<gene>
    <name evidence="2" type="ORF">AWC14_24985</name>
</gene>
<dbReference type="OrthoDB" id="4753538at2"/>
<protein>
    <recommendedName>
        <fullName evidence="4">Biofilm regulator BssS</fullName>
    </recommendedName>
</protein>
<feature type="compositionally biased region" description="Low complexity" evidence="1">
    <location>
        <begin position="343"/>
        <end position="368"/>
    </location>
</feature>
<sequence length="504" mass="49011">MGLFDALGDLFDDILGLFGVDDEEYSQDPPNWPAPRVVTSAVGPDGAPLAPAPPPAPGGPSGIQAGADQAGSNYQQTSGAVSATDDKVSGLLKDIFASNDQARSQVQGIVDGIKAAQQQLVSDPFKARDPQSLSYFNQYLDQQLGKIEQILDGAKVDSRKQAELLSALGDEYRKTIPGPDSTKDHAGGQGGDQSGSGGGGSDQSGGGSDQSGGAAGGSAGTDPGAGGAGAGLADPFAGLGGLGGLGGADPLSSMLGPALSALGALPGSLGGAGASLPAGALGALGDGLAGRGGGSDGFSDHDDHAGDHPKSDFVDSGEHSGGGQTQGGDPNSVGSTTQSNPAGQADQDQPRPGQQPAAPAAAPASAAGNPSLVVQMPDGSPVTATTPQHAGSVRAVMSGASVADAWKQNGVQLPPPGTPVTTPGDPSHLVPGEIAQYKSRDPVMYVGNGKIWLDGQPQPQSALPTADFLGWLDPAAVAGAPPAAAAAPGSPGVPGSPVLTATGG</sequence>
<keyword evidence="3" id="KW-1185">Reference proteome</keyword>
<feature type="compositionally biased region" description="Low complexity" evidence="1">
    <location>
        <begin position="480"/>
        <end position="498"/>
    </location>
</feature>
<feature type="region of interest" description="Disordered" evidence="1">
    <location>
        <begin position="21"/>
        <end position="81"/>
    </location>
</feature>
<dbReference type="RefSeq" id="WP_085241087.1">
    <property type="nucleotide sequence ID" value="NZ_LQPE01000050.1"/>
</dbReference>
<dbReference type="EMBL" id="LQPE01000050">
    <property type="protein sequence ID" value="ORW07198.1"/>
    <property type="molecule type" value="Genomic_DNA"/>
</dbReference>
<feature type="region of interest" description="Disordered" evidence="1">
    <location>
        <begin position="480"/>
        <end position="504"/>
    </location>
</feature>
<accession>A0A1X1Y7Z8</accession>
<feature type="compositionally biased region" description="Gly residues" evidence="1">
    <location>
        <begin position="187"/>
        <end position="230"/>
    </location>
</feature>
<evidence type="ECO:0000313" key="2">
    <source>
        <dbReference type="EMBL" id="ORW07198.1"/>
    </source>
</evidence>
<feature type="region of interest" description="Disordered" evidence="1">
    <location>
        <begin position="170"/>
        <end position="232"/>
    </location>
</feature>
<dbReference type="AlphaFoldDB" id="A0A1X1Y7Z8"/>
<name>A0A1X1Y7Z8_9MYCO</name>
<evidence type="ECO:0000313" key="3">
    <source>
        <dbReference type="Proteomes" id="UP000193487"/>
    </source>
</evidence>
<feature type="compositionally biased region" description="Polar residues" evidence="1">
    <location>
        <begin position="70"/>
        <end position="81"/>
    </location>
</feature>
<feature type="region of interest" description="Disordered" evidence="1">
    <location>
        <begin position="290"/>
        <end position="387"/>
    </location>
</feature>
<comment type="caution">
    <text evidence="2">The sequence shown here is derived from an EMBL/GenBank/DDBJ whole genome shotgun (WGS) entry which is preliminary data.</text>
</comment>
<reference evidence="2 3" key="1">
    <citation type="submission" date="2016-01" db="EMBL/GenBank/DDBJ databases">
        <title>The new phylogeny of the genus Mycobacterium.</title>
        <authorList>
            <person name="Tarcisio F."/>
            <person name="Conor M."/>
            <person name="Antonella G."/>
            <person name="Elisabetta G."/>
            <person name="Giulia F.S."/>
            <person name="Sara T."/>
            <person name="Anna F."/>
            <person name="Clotilde B."/>
            <person name="Roberto B."/>
            <person name="Veronica D.S."/>
            <person name="Fabio R."/>
            <person name="Monica P."/>
            <person name="Olivier J."/>
            <person name="Enrico T."/>
            <person name="Nicola S."/>
        </authorList>
    </citation>
    <scope>NUCLEOTIDE SEQUENCE [LARGE SCALE GENOMIC DNA]</scope>
    <source>
        <strain evidence="2 3">DSM 45166</strain>
    </source>
</reference>
<evidence type="ECO:0000256" key="1">
    <source>
        <dbReference type="SAM" id="MobiDB-lite"/>
    </source>
</evidence>
<organism evidence="2 3">
    <name type="scientific">Mycobacterium kyorinense</name>
    <dbReference type="NCBI Taxonomy" id="487514"/>
    <lineage>
        <taxon>Bacteria</taxon>
        <taxon>Bacillati</taxon>
        <taxon>Actinomycetota</taxon>
        <taxon>Actinomycetes</taxon>
        <taxon>Mycobacteriales</taxon>
        <taxon>Mycobacteriaceae</taxon>
        <taxon>Mycobacterium</taxon>
    </lineage>
</organism>
<feature type="compositionally biased region" description="Basic and acidic residues" evidence="1">
    <location>
        <begin position="298"/>
        <end position="318"/>
    </location>
</feature>
<proteinExistence type="predicted"/>
<dbReference type="Proteomes" id="UP000193487">
    <property type="component" value="Unassembled WGS sequence"/>
</dbReference>
<feature type="compositionally biased region" description="Polar residues" evidence="1">
    <location>
        <begin position="332"/>
        <end position="342"/>
    </location>
</feature>